<feature type="domain" description="DNA primase/polymerase bifunctional N-terminal" evidence="2">
    <location>
        <begin position="28"/>
        <end position="201"/>
    </location>
</feature>
<organism evidence="3 4">
    <name type="scientific">Microbacterium phage Goodman</name>
    <dbReference type="NCBI Taxonomy" id="2484206"/>
    <lineage>
        <taxon>Viruses</taxon>
        <taxon>Duplodnaviria</taxon>
        <taxon>Heunggongvirae</taxon>
        <taxon>Uroviricota</taxon>
        <taxon>Caudoviricetes</taxon>
        <taxon>Goodmanvirus</taxon>
        <taxon>Goodmanvirus goodman</taxon>
    </lineage>
</organism>
<dbReference type="KEGG" id="vg:55007186"/>
<dbReference type="SUPFAM" id="SSF56747">
    <property type="entry name" value="Prim-pol domain"/>
    <property type="match status" value="1"/>
</dbReference>
<dbReference type="RefSeq" id="YP_009815954.1">
    <property type="nucleotide sequence ID" value="NC_048101.1"/>
</dbReference>
<protein>
    <submittedName>
        <fullName evidence="3">DNA primase/polymerase</fullName>
    </submittedName>
</protein>
<proteinExistence type="predicted"/>
<evidence type="ECO:0000256" key="1">
    <source>
        <dbReference type="SAM" id="MobiDB-lite"/>
    </source>
</evidence>
<keyword evidence="4" id="KW-1185">Reference proteome</keyword>
<dbReference type="CDD" id="cd04859">
    <property type="entry name" value="Prim_Pol"/>
    <property type="match status" value="1"/>
</dbReference>
<dbReference type="GeneID" id="55007186"/>
<dbReference type="SMART" id="SM00943">
    <property type="entry name" value="Prim-Pol"/>
    <property type="match status" value="1"/>
</dbReference>
<evidence type="ECO:0000313" key="3">
    <source>
        <dbReference type="EMBL" id="AYQ99505.1"/>
    </source>
</evidence>
<feature type="region of interest" description="Disordered" evidence="1">
    <location>
        <begin position="233"/>
        <end position="262"/>
    </location>
</feature>
<dbReference type="EMBL" id="MK016495">
    <property type="protein sequence ID" value="AYQ99505.1"/>
    <property type="molecule type" value="Genomic_DNA"/>
</dbReference>
<gene>
    <name evidence="3" type="primary">50</name>
    <name evidence="3" type="ORF">PBI_GOODMAN_50</name>
</gene>
<name>A0A3G3LZG4_9CAUD</name>
<dbReference type="InterPro" id="IPR015330">
    <property type="entry name" value="DNA_primase/pol_bifunc_N"/>
</dbReference>
<evidence type="ECO:0000313" key="4">
    <source>
        <dbReference type="Proteomes" id="UP000279037"/>
    </source>
</evidence>
<accession>A0A3G3LZG4</accession>
<dbReference type="Proteomes" id="UP000279037">
    <property type="component" value="Segment"/>
</dbReference>
<reference evidence="3 4" key="1">
    <citation type="submission" date="2018-10" db="EMBL/GenBank/DDBJ databases">
        <authorList>
            <person name="Garlena R.A."/>
            <person name="Russell D.A."/>
            <person name="Pope W.H."/>
            <person name="Jacobs-Sera D."/>
            <person name="Hatfull G.F."/>
        </authorList>
    </citation>
    <scope>NUCLEOTIDE SEQUENCE [LARGE SCALE GENOMIC DNA]</scope>
</reference>
<feature type="region of interest" description="Disordered" evidence="1">
    <location>
        <begin position="1"/>
        <end position="20"/>
    </location>
</feature>
<sequence>MPKITRGPESPAETETPAHPERSMLEWALYWAEQGWPVFPLRPNDKIPLFPSPHKNEKSKPGQPKCTGQCGLVGHGVHDGTRDPEKIAKWWGQNPNAGIGGSALDRLIFDFDYEKGAERKPVFPLTREHLSGRENGNCHVVYRPGGEAARAIVPQTSRSFGLGPGVDVRAGSGSYVVLPPSNHPDTLRPYTIANQEPEHLLTDEEVETIFAAYGAKEPAAVKGARKGLSVVSGESREPWTPGKAQKLSELLGNPPERGAGQTNDWLTAVAGHYAKMHRDKRDLYEVEVRRAAAMVDPDYEDTEKVLESVWGTESMRPARARLEGGFLAGTGLQLLVQASVGSGDDRHYDMVPWANFDLRADGVMIDDDNHRSYQVTMTCLGRVSETTLLPEVVADPRKLKAWLSRFGGVIIGHEDAHPRMTDSTRLQLYLESQRPAEARVVPFLGWDPESEQYVTLEGAITATARKTIREAGVIANRDKVNHQSAKYHYGFAGTWEEAQAVLREVQGFHFDDVVHLFGAWWAAALLKPQAMRYTSLFPFYAAEAGSGSAKTNGYFALMVALNGNYQGTVVATKASFRDSASVHANGILWADDMDDPQNLQEIVRAATSGGTMRKKGEDRENTDATLITPLLFTGEALMLSNQKALLERGVLTHPQSPTERTSLKPDRQGLSQWKDITDLKERYPGVRGLSELAGWYVQEALKVQSEFLAALQARLAVTPGRRGEKYAVLTAGARLMDHLLGEEDAWAGAGQTARWVDAWAEREQKGTEGVEHDSRLTIKLIPWAIETWGIVNVRSKEITPVDFRSSRNQAPPVLVFEPDPESMEEPEVWVNTRQLAQAWHEAEGGRVDLRLESPEGISMQLAQVAYPAREAQKNLRIAGQQKNYRKLLPGYAELILARVKG</sequence>
<dbReference type="Pfam" id="PF09250">
    <property type="entry name" value="Prim-Pol"/>
    <property type="match status" value="1"/>
</dbReference>
<evidence type="ECO:0000259" key="2">
    <source>
        <dbReference type="SMART" id="SM00943"/>
    </source>
</evidence>